<dbReference type="EMBL" id="AQHF01000034">
    <property type="protein sequence ID" value="MBE0349201.1"/>
    <property type="molecule type" value="Genomic_DNA"/>
</dbReference>
<name>A0A8I0T653_9GAMM</name>
<keyword evidence="1" id="KW-1133">Transmembrane helix</keyword>
<dbReference type="AlphaFoldDB" id="A0A8I0T653"/>
<sequence length="233" mass="26421">MVGEVLKTSRQNPLQSRKTLKVGYMRSLFSLTLLTSVLALALASVAQATVFEPITCALLFILVVFARDDENSLLLTLVFAVVLSLDALMVFYLKNILFPIIESFYIENIFAYGGQLTLSILLLFLLKYRMAVAVLVTRGKSASVFEKNHAEGPLYLLVLTLVFIDFMALMENFLRNMEHLGVKEETAKVFWEVTFFYDYFAYLKSVPLLLCIAMLYVGIVVRTRRTPIQADEN</sequence>
<feature type="transmembrane region" description="Helical" evidence="1">
    <location>
        <begin position="72"/>
        <end position="93"/>
    </location>
</feature>
<feature type="transmembrane region" description="Helical" evidence="1">
    <location>
        <begin position="154"/>
        <end position="174"/>
    </location>
</feature>
<feature type="transmembrane region" description="Helical" evidence="1">
    <location>
        <begin position="195"/>
        <end position="219"/>
    </location>
</feature>
<protein>
    <submittedName>
        <fullName evidence="2">Uncharacterized protein</fullName>
    </submittedName>
</protein>
<accession>A0A8I0T653</accession>
<reference evidence="2 3" key="1">
    <citation type="submission" date="2015-06" db="EMBL/GenBank/DDBJ databases">
        <title>Genome sequence of Pseudoalteromonas peptidolytica.</title>
        <authorList>
            <person name="Xie B.-B."/>
            <person name="Rong J.-C."/>
            <person name="Qin Q.-L."/>
            <person name="Zhang Y.-Z."/>
        </authorList>
    </citation>
    <scope>NUCLEOTIDE SEQUENCE [LARGE SCALE GENOMIC DNA]</scope>
    <source>
        <strain evidence="2 3">F12-50-A1</strain>
    </source>
</reference>
<comment type="caution">
    <text evidence="2">The sequence shown here is derived from an EMBL/GenBank/DDBJ whole genome shotgun (WGS) entry which is preliminary data.</text>
</comment>
<keyword evidence="1" id="KW-0472">Membrane</keyword>
<gene>
    <name evidence="2" type="ORF">PPEP_b1146</name>
</gene>
<evidence type="ECO:0000313" key="2">
    <source>
        <dbReference type="EMBL" id="MBE0349201.1"/>
    </source>
</evidence>
<evidence type="ECO:0000256" key="1">
    <source>
        <dbReference type="SAM" id="Phobius"/>
    </source>
</evidence>
<evidence type="ECO:0000313" key="3">
    <source>
        <dbReference type="Proteomes" id="UP000660708"/>
    </source>
</evidence>
<dbReference type="Proteomes" id="UP000660708">
    <property type="component" value="Unassembled WGS sequence"/>
</dbReference>
<organism evidence="2 3">
    <name type="scientific">Pseudoalteromonas peptidolytica F12-50-A1</name>
    <dbReference type="NCBI Taxonomy" id="1315280"/>
    <lineage>
        <taxon>Bacteria</taxon>
        <taxon>Pseudomonadati</taxon>
        <taxon>Pseudomonadota</taxon>
        <taxon>Gammaproteobacteria</taxon>
        <taxon>Alteromonadales</taxon>
        <taxon>Pseudoalteromonadaceae</taxon>
        <taxon>Pseudoalteromonas</taxon>
    </lineage>
</organism>
<keyword evidence="1" id="KW-0812">Transmembrane</keyword>
<keyword evidence="3" id="KW-1185">Reference proteome</keyword>
<feature type="transmembrane region" description="Helical" evidence="1">
    <location>
        <begin position="105"/>
        <end position="126"/>
    </location>
</feature>
<proteinExistence type="predicted"/>